<reference evidence="1" key="1">
    <citation type="journal article" date="2023" name="Insect Mol. Biol.">
        <title>Genome sequencing provides insights into the evolution of gene families encoding plant cell wall-degrading enzymes in longhorned beetles.</title>
        <authorList>
            <person name="Shin N.R."/>
            <person name="Okamura Y."/>
            <person name="Kirsch R."/>
            <person name="Pauchet Y."/>
        </authorList>
    </citation>
    <scope>NUCLEOTIDE SEQUENCE</scope>
    <source>
        <strain evidence="1">AMC_N1</strain>
    </source>
</reference>
<dbReference type="PANTHER" id="PTHR47326">
    <property type="entry name" value="TRANSPOSABLE ELEMENT TC3 TRANSPOSASE-LIKE PROTEIN"/>
    <property type="match status" value="1"/>
</dbReference>
<sequence>MGWCIVLVNLPRCGLPQIGYSSSHTLTKGRQNLGVIMLIDRLILRDPVNLIHSPVTLVGWTQEEPHWSLRQHFCTEGHSRSWVHSEPHCWFSPVGGGHVPVFWIFREAGQHTPNSDNLTIFGRNEASSAPGVRWFLRKVLETGMLMDNRSHPRARPVRTAERIAAVAQSVRENPRTSTRHRAQQLNVSRTSLRRILHKDLGLFAYKLQLTQEVKENDHPLRCRFTV</sequence>
<evidence type="ECO:0000313" key="1">
    <source>
        <dbReference type="EMBL" id="KAJ8960319.1"/>
    </source>
</evidence>
<proteinExistence type="predicted"/>
<accession>A0AAV8Z936</accession>
<evidence type="ECO:0000313" key="2">
    <source>
        <dbReference type="Proteomes" id="UP001162162"/>
    </source>
</evidence>
<dbReference type="Proteomes" id="UP001162162">
    <property type="component" value="Unassembled WGS sequence"/>
</dbReference>
<dbReference type="EMBL" id="JAPWTK010000009">
    <property type="protein sequence ID" value="KAJ8960319.1"/>
    <property type="molecule type" value="Genomic_DNA"/>
</dbReference>
<protein>
    <submittedName>
        <fullName evidence="1">Uncharacterized protein</fullName>
    </submittedName>
</protein>
<keyword evidence="2" id="KW-1185">Reference proteome</keyword>
<dbReference type="PANTHER" id="PTHR47326:SF1">
    <property type="entry name" value="HTH PSQ-TYPE DOMAIN-CONTAINING PROTEIN"/>
    <property type="match status" value="1"/>
</dbReference>
<dbReference type="AlphaFoldDB" id="A0AAV8Z936"/>
<gene>
    <name evidence="1" type="ORF">NQ318_004053</name>
</gene>
<organism evidence="1 2">
    <name type="scientific">Aromia moschata</name>
    <dbReference type="NCBI Taxonomy" id="1265417"/>
    <lineage>
        <taxon>Eukaryota</taxon>
        <taxon>Metazoa</taxon>
        <taxon>Ecdysozoa</taxon>
        <taxon>Arthropoda</taxon>
        <taxon>Hexapoda</taxon>
        <taxon>Insecta</taxon>
        <taxon>Pterygota</taxon>
        <taxon>Neoptera</taxon>
        <taxon>Endopterygota</taxon>
        <taxon>Coleoptera</taxon>
        <taxon>Polyphaga</taxon>
        <taxon>Cucujiformia</taxon>
        <taxon>Chrysomeloidea</taxon>
        <taxon>Cerambycidae</taxon>
        <taxon>Cerambycinae</taxon>
        <taxon>Callichromatini</taxon>
        <taxon>Aromia</taxon>
    </lineage>
</organism>
<name>A0AAV8Z936_9CUCU</name>
<comment type="caution">
    <text evidence="1">The sequence shown here is derived from an EMBL/GenBank/DDBJ whole genome shotgun (WGS) entry which is preliminary data.</text>
</comment>